<comment type="similarity">
    <text evidence="1">Belongs to the eukaryotic mitochondrial porin (TC 1.B.8.1) family.</text>
</comment>
<evidence type="ECO:0000313" key="2">
    <source>
        <dbReference type="EMBL" id="KAK9266958.1"/>
    </source>
</evidence>
<organism evidence="2 3">
    <name type="scientific">Liquidambar formosana</name>
    <name type="common">Formosan gum</name>
    <dbReference type="NCBI Taxonomy" id="63359"/>
    <lineage>
        <taxon>Eukaryota</taxon>
        <taxon>Viridiplantae</taxon>
        <taxon>Streptophyta</taxon>
        <taxon>Embryophyta</taxon>
        <taxon>Tracheophyta</taxon>
        <taxon>Spermatophyta</taxon>
        <taxon>Magnoliopsida</taxon>
        <taxon>eudicotyledons</taxon>
        <taxon>Gunneridae</taxon>
        <taxon>Pentapetalae</taxon>
        <taxon>Saxifragales</taxon>
        <taxon>Altingiaceae</taxon>
        <taxon>Liquidambar</taxon>
    </lineage>
</organism>
<sequence>MFRTVNTLTKTAIAAELSHSLSLNETAFAIGTQHGPDSLTLIKARVNTYARQVLSFSISCGKSSIYDLRGGGRQG</sequence>
<dbReference type="InterPro" id="IPR023614">
    <property type="entry name" value="Porin_dom_sf"/>
</dbReference>
<dbReference type="EMBL" id="JBBPBK010000043">
    <property type="protein sequence ID" value="KAK9266958.1"/>
    <property type="molecule type" value="Genomic_DNA"/>
</dbReference>
<dbReference type="InterPro" id="IPR027246">
    <property type="entry name" value="Porin_Euk/Tom40"/>
</dbReference>
<protein>
    <submittedName>
        <fullName evidence="2">Uncharacterized protein</fullName>
    </submittedName>
</protein>
<name>A0AAP0N5J4_LIQFO</name>
<evidence type="ECO:0000313" key="3">
    <source>
        <dbReference type="Proteomes" id="UP001415857"/>
    </source>
</evidence>
<gene>
    <name evidence="2" type="ORF">L1049_021522</name>
</gene>
<dbReference type="GO" id="GO:0005741">
    <property type="term" value="C:mitochondrial outer membrane"/>
    <property type="evidence" value="ECO:0007669"/>
    <property type="project" value="InterPro"/>
</dbReference>
<evidence type="ECO:0000256" key="1">
    <source>
        <dbReference type="ARBA" id="ARBA00009624"/>
    </source>
</evidence>
<reference evidence="2 3" key="1">
    <citation type="journal article" date="2024" name="Plant J.">
        <title>Genome sequences and population genomics reveal climatic adaptation and genomic divergence between two closely related sweetgum species.</title>
        <authorList>
            <person name="Xu W.Q."/>
            <person name="Ren C.Q."/>
            <person name="Zhang X.Y."/>
            <person name="Comes H.P."/>
            <person name="Liu X.H."/>
            <person name="Li Y.G."/>
            <person name="Kettle C.J."/>
            <person name="Jalonen R."/>
            <person name="Gaisberger H."/>
            <person name="Ma Y.Z."/>
            <person name="Qiu Y.X."/>
        </authorList>
    </citation>
    <scope>NUCLEOTIDE SEQUENCE [LARGE SCALE GENOMIC DNA]</scope>
    <source>
        <strain evidence="2">Hangzhou</strain>
    </source>
</reference>
<proteinExistence type="inferred from homology"/>
<dbReference type="GO" id="GO:0008308">
    <property type="term" value="F:voltage-gated monoatomic anion channel activity"/>
    <property type="evidence" value="ECO:0007669"/>
    <property type="project" value="InterPro"/>
</dbReference>
<comment type="caution">
    <text evidence="2">The sequence shown here is derived from an EMBL/GenBank/DDBJ whole genome shotgun (WGS) entry which is preliminary data.</text>
</comment>
<dbReference type="InterPro" id="IPR001925">
    <property type="entry name" value="Porin_Euk"/>
</dbReference>
<dbReference type="Pfam" id="PF01459">
    <property type="entry name" value="Porin_3"/>
    <property type="match status" value="1"/>
</dbReference>
<keyword evidence="3" id="KW-1185">Reference proteome</keyword>
<dbReference type="PANTHER" id="PTHR11743">
    <property type="entry name" value="VOLTAGE-DEPENDENT ANION-SELECTIVE CHANNEL"/>
    <property type="match status" value="1"/>
</dbReference>
<dbReference type="Gene3D" id="2.40.160.10">
    <property type="entry name" value="Porin"/>
    <property type="match status" value="1"/>
</dbReference>
<dbReference type="Proteomes" id="UP001415857">
    <property type="component" value="Unassembled WGS sequence"/>
</dbReference>
<dbReference type="PANTHER" id="PTHR11743:SF70">
    <property type="entry name" value="GH26960P-RELATED"/>
    <property type="match status" value="1"/>
</dbReference>
<accession>A0AAP0N5J4</accession>
<dbReference type="AlphaFoldDB" id="A0AAP0N5J4"/>